<dbReference type="Proteomes" id="UP000004750">
    <property type="component" value="Unassembled WGS sequence"/>
</dbReference>
<dbReference type="HOGENOM" id="CLU_1966583_0_0_6"/>
<dbReference type="RefSeq" id="WP_006986897.1">
    <property type="nucleotide sequence ID" value="NZ_JH417969.1"/>
</dbReference>
<organism evidence="1 2">
    <name type="scientific">Cardiobacterium valvarum F0432</name>
    <dbReference type="NCBI Taxonomy" id="797473"/>
    <lineage>
        <taxon>Bacteria</taxon>
        <taxon>Pseudomonadati</taxon>
        <taxon>Pseudomonadota</taxon>
        <taxon>Gammaproteobacteria</taxon>
        <taxon>Cardiobacteriales</taxon>
        <taxon>Cardiobacteriaceae</taxon>
        <taxon>Cardiobacterium</taxon>
    </lineage>
</organism>
<accession>G9ZJE5</accession>
<reference evidence="1 2" key="1">
    <citation type="submission" date="2011-08" db="EMBL/GenBank/DDBJ databases">
        <authorList>
            <person name="Weinstock G."/>
            <person name="Sodergren E."/>
            <person name="Clifton S."/>
            <person name="Fulton L."/>
            <person name="Fulton B."/>
            <person name="Courtney L."/>
            <person name="Fronick C."/>
            <person name="Harrison M."/>
            <person name="Strong C."/>
            <person name="Farmer C."/>
            <person name="Delahaunty K."/>
            <person name="Markovic C."/>
            <person name="Hall O."/>
            <person name="Minx P."/>
            <person name="Tomlinson C."/>
            <person name="Mitreva M."/>
            <person name="Hou S."/>
            <person name="Chen J."/>
            <person name="Wollam A."/>
            <person name="Pepin K.H."/>
            <person name="Johnson M."/>
            <person name="Bhonagiri V."/>
            <person name="Zhang X."/>
            <person name="Suruliraj S."/>
            <person name="Warren W."/>
            <person name="Chinwalla A."/>
            <person name="Mardis E.R."/>
            <person name="Wilson R.K."/>
        </authorList>
    </citation>
    <scope>NUCLEOTIDE SEQUENCE [LARGE SCALE GENOMIC DNA]</scope>
    <source>
        <strain evidence="1 2">F0432</strain>
    </source>
</reference>
<dbReference type="STRING" id="797473.HMPREF9080_02913"/>
<comment type="caution">
    <text evidence="1">The sequence shown here is derived from an EMBL/GenBank/DDBJ whole genome shotgun (WGS) entry which is preliminary data.</text>
</comment>
<evidence type="ECO:0000313" key="2">
    <source>
        <dbReference type="Proteomes" id="UP000004750"/>
    </source>
</evidence>
<evidence type="ECO:0000313" key="1">
    <source>
        <dbReference type="EMBL" id="EHM49968.1"/>
    </source>
</evidence>
<name>G9ZJE5_9GAMM</name>
<sequence>MEIQILTTLGDNTDRFTQALHDRLRRDFGPGIGNVNVVVEPQVQTYVHHQDSAHGWIEVPMHVLRDLGIAEHISAWSYRDGDLAYLEEDDDASLFRETMRARGIAVRLIVQHHTYSPVSNFRLYWAD</sequence>
<proteinExistence type="predicted"/>
<protein>
    <submittedName>
        <fullName evidence="1">Uncharacterized protein</fullName>
    </submittedName>
</protein>
<gene>
    <name evidence="1" type="ORF">HMPREF9080_02913</name>
</gene>
<dbReference type="EMBL" id="AGCM01000185">
    <property type="protein sequence ID" value="EHM49968.1"/>
    <property type="molecule type" value="Genomic_DNA"/>
</dbReference>
<dbReference type="AlphaFoldDB" id="G9ZJE5"/>